<dbReference type="InterPro" id="IPR001633">
    <property type="entry name" value="EAL_dom"/>
</dbReference>
<evidence type="ECO:0000313" key="5">
    <source>
        <dbReference type="Proteomes" id="UP000239469"/>
    </source>
</evidence>
<dbReference type="InterPro" id="IPR052155">
    <property type="entry name" value="Biofilm_reg_signaling"/>
</dbReference>
<dbReference type="FunFam" id="3.20.20.450:FF:000001">
    <property type="entry name" value="Cyclic di-GMP phosphodiesterase yahA"/>
    <property type="match status" value="1"/>
</dbReference>
<dbReference type="EMBL" id="MTBD01000036">
    <property type="protein sequence ID" value="PRP68999.1"/>
    <property type="molecule type" value="Genomic_DNA"/>
</dbReference>
<dbReference type="NCBIfam" id="TIGR00254">
    <property type="entry name" value="GGDEF"/>
    <property type="match status" value="1"/>
</dbReference>
<gene>
    <name evidence="4" type="ORF">BUE93_19865</name>
</gene>
<dbReference type="InterPro" id="IPR029016">
    <property type="entry name" value="GAF-like_dom_sf"/>
</dbReference>
<dbReference type="InterPro" id="IPR000160">
    <property type="entry name" value="GGDEF_dom"/>
</dbReference>
<dbReference type="Pfam" id="PF00563">
    <property type="entry name" value="EAL"/>
    <property type="match status" value="1"/>
</dbReference>
<dbReference type="InterPro" id="IPR029787">
    <property type="entry name" value="Nucleotide_cyclase"/>
</dbReference>
<dbReference type="SMART" id="SM00267">
    <property type="entry name" value="GGDEF"/>
    <property type="match status" value="1"/>
</dbReference>
<dbReference type="PANTHER" id="PTHR44757:SF2">
    <property type="entry name" value="BIOFILM ARCHITECTURE MAINTENANCE PROTEIN MBAA"/>
    <property type="match status" value="1"/>
</dbReference>
<dbReference type="SUPFAM" id="SSF141868">
    <property type="entry name" value="EAL domain-like"/>
    <property type="match status" value="1"/>
</dbReference>
<dbReference type="CDD" id="cd01949">
    <property type="entry name" value="GGDEF"/>
    <property type="match status" value="1"/>
</dbReference>
<comment type="caution">
    <text evidence="4">The sequence shown here is derived from an EMBL/GenBank/DDBJ whole genome shotgun (WGS) entry which is preliminary data.</text>
</comment>
<proteinExistence type="predicted"/>
<dbReference type="SMART" id="SM00052">
    <property type="entry name" value="EAL"/>
    <property type="match status" value="1"/>
</dbReference>
<evidence type="ECO:0000259" key="3">
    <source>
        <dbReference type="PROSITE" id="PS50887"/>
    </source>
</evidence>
<feature type="coiled-coil region" evidence="1">
    <location>
        <begin position="504"/>
        <end position="531"/>
    </location>
</feature>
<accession>A0A2S9WZV4</accession>
<reference evidence="4 5" key="1">
    <citation type="submission" date="2017-01" db="EMBL/GenBank/DDBJ databases">
        <title>New insights into the genetic diversity of Chromobacterium isolated from tropical freshwater lake.</title>
        <authorList>
            <person name="Santos A.B."/>
            <person name="Nascimento A.M."/>
            <person name="Da Silva P.C."/>
        </authorList>
    </citation>
    <scope>NUCLEOTIDE SEQUENCE [LARGE SCALE GENOMIC DNA]</scope>
    <source>
        <strain evidence="4 5">56AF</strain>
    </source>
</reference>
<dbReference type="PROSITE" id="PS50887">
    <property type="entry name" value="GGDEF"/>
    <property type="match status" value="1"/>
</dbReference>
<dbReference type="Gene3D" id="3.20.20.450">
    <property type="entry name" value="EAL domain"/>
    <property type="match status" value="1"/>
</dbReference>
<keyword evidence="1" id="KW-0175">Coiled coil</keyword>
<dbReference type="Pfam" id="PF00990">
    <property type="entry name" value="GGDEF"/>
    <property type="match status" value="1"/>
</dbReference>
<dbReference type="PANTHER" id="PTHR44757">
    <property type="entry name" value="DIGUANYLATE CYCLASE DGCP"/>
    <property type="match status" value="1"/>
</dbReference>
<dbReference type="SUPFAM" id="SSF55073">
    <property type="entry name" value="Nucleotide cyclase"/>
    <property type="match status" value="1"/>
</dbReference>
<evidence type="ECO:0000259" key="2">
    <source>
        <dbReference type="PROSITE" id="PS50883"/>
    </source>
</evidence>
<dbReference type="PROSITE" id="PS50883">
    <property type="entry name" value="EAL"/>
    <property type="match status" value="1"/>
</dbReference>
<dbReference type="AlphaFoldDB" id="A0A2S9WZV4"/>
<feature type="domain" description="EAL" evidence="2">
    <location>
        <begin position="710"/>
        <end position="967"/>
    </location>
</feature>
<name>A0A2S9WZV4_9NEIS</name>
<dbReference type="CDD" id="cd01948">
    <property type="entry name" value="EAL"/>
    <property type="match status" value="1"/>
</dbReference>
<sequence>MSARRRGRGEAARAWHADFPANSYYDNDMMSTAEYLESPAQAAERALALLGRGGGLSAAAVWGLSGVTWQRLASLGAADGLPSAEALAGGRLPGPDGGALALRMADNTVGWLVWRGQAPAEAADVAALLGGHLYCAALRGEQSAARLANDTMLEISLLAGECASLDRLLPRLHKLMQRLMDASNFAIALYGDDGATLHFPFYVDRRDPAPPSPQAMLPLDDGHAALAAWLLRGGKPMVLTGERIAELCRDEELAQPAVLPAFWMGAPLVNADGNPIGAVMLHAYEDQAALTSSEQLLFMFAARHVGFALDRVLYRSQLERQVWLRTCELEGANARLRAEVASRKQVEKFQNALFRIAELSNSSLSLEAFLSGLHRLLSEMVSARNCVVALYDKLSDRITFPYCADEYVEVLHPRKPAQGYIEQVLHSGRPLLVDPYSQVPAAVEDGGAKPQSWLGVPLYCDNELLGVLAVQSYDGEVSYNFRDQEVLEFVANNIGAALARVRALESLQQAYAELEQRVRERTSELDAVNAQLEFDSLHDPLTKLPNRNYFAKALNRAWDGFVAGSGDRFALLFIDLDRFKLVNDTLGHLAGDHLLFEAGARIRSCLRHYDFLARLGGDEFAVVMFGMDGPEDCEIIARRIVREFERPVILAGREVFSTASVGVVLADRDHYRNADELLRDADHAMYCTKQQGRQGYTLFSHQLRIDQADQLALETELRRALEEDKQLIPYYQPFIDAKTGKLSGFETLVRWQHPQRGLIPPALFLPMAEESGLINRLDRYMVNAACAQLQAWRAEGRVDEHISLHINLSSANFHDPDLVAWIGGRIAHYQLPPAMLHLEITESALIDQPETAATVMQGLHGLGVKLALDDFGTGYSALSYLHRYRFDVLKIDQSFVFDLDRKEESAAIVRAILALAKALDLDVVAEGVETAAQLAMLQEMGCSKLQGFYFAAPAPAQGLDWERLARFEQDIRSAA</sequence>
<dbReference type="SUPFAM" id="SSF55781">
    <property type="entry name" value="GAF domain-like"/>
    <property type="match status" value="2"/>
</dbReference>
<dbReference type="Gene3D" id="3.30.450.40">
    <property type="match status" value="2"/>
</dbReference>
<dbReference type="Gene3D" id="3.30.70.270">
    <property type="match status" value="1"/>
</dbReference>
<dbReference type="InterPro" id="IPR035919">
    <property type="entry name" value="EAL_sf"/>
</dbReference>
<evidence type="ECO:0000256" key="1">
    <source>
        <dbReference type="SAM" id="Coils"/>
    </source>
</evidence>
<feature type="domain" description="GGDEF" evidence="3">
    <location>
        <begin position="567"/>
        <end position="701"/>
    </location>
</feature>
<dbReference type="Proteomes" id="UP000239469">
    <property type="component" value="Unassembled WGS sequence"/>
</dbReference>
<dbReference type="SMART" id="SM00065">
    <property type="entry name" value="GAF"/>
    <property type="match status" value="2"/>
</dbReference>
<organism evidence="4 5">
    <name type="scientific">Chromobacterium amazonense</name>
    <dbReference type="NCBI Taxonomy" id="1382803"/>
    <lineage>
        <taxon>Bacteria</taxon>
        <taxon>Pseudomonadati</taxon>
        <taxon>Pseudomonadota</taxon>
        <taxon>Betaproteobacteria</taxon>
        <taxon>Neisseriales</taxon>
        <taxon>Chromobacteriaceae</taxon>
        <taxon>Chromobacterium</taxon>
    </lineage>
</organism>
<evidence type="ECO:0000313" key="4">
    <source>
        <dbReference type="EMBL" id="PRP68999.1"/>
    </source>
</evidence>
<dbReference type="InterPro" id="IPR003018">
    <property type="entry name" value="GAF"/>
</dbReference>
<dbReference type="InterPro" id="IPR043128">
    <property type="entry name" value="Rev_trsase/Diguanyl_cyclase"/>
</dbReference>
<protein>
    <submittedName>
        <fullName evidence="4">Diguanylate cyclase</fullName>
    </submittedName>
</protein>
<dbReference type="Pfam" id="PF13185">
    <property type="entry name" value="GAF_2"/>
    <property type="match status" value="2"/>
</dbReference>